<reference evidence="1 2" key="1">
    <citation type="submission" date="2024-06" db="EMBL/GenBank/DDBJ databases">
        <title>The Natural Products Discovery Center: Release of the First 8490 Sequenced Strains for Exploring Actinobacteria Biosynthetic Diversity.</title>
        <authorList>
            <person name="Kalkreuter E."/>
            <person name="Kautsar S.A."/>
            <person name="Yang D."/>
            <person name="Bader C.D."/>
            <person name="Teijaro C.N."/>
            <person name="Fluegel L."/>
            <person name="Davis C.M."/>
            <person name="Simpson J.R."/>
            <person name="Lauterbach L."/>
            <person name="Steele A.D."/>
            <person name="Gui C."/>
            <person name="Meng S."/>
            <person name="Li G."/>
            <person name="Viehrig K."/>
            <person name="Ye F."/>
            <person name="Su P."/>
            <person name="Kiefer A.F."/>
            <person name="Nichols A."/>
            <person name="Cepeda A.J."/>
            <person name="Yan W."/>
            <person name="Fan B."/>
            <person name="Jiang Y."/>
            <person name="Adhikari A."/>
            <person name="Zheng C.-J."/>
            <person name="Schuster L."/>
            <person name="Cowan T.M."/>
            <person name="Smanski M.J."/>
            <person name="Chevrette M.G."/>
            <person name="De Carvalho L.P.S."/>
            <person name="Shen B."/>
        </authorList>
    </citation>
    <scope>NUCLEOTIDE SEQUENCE [LARGE SCALE GENOMIC DNA]</scope>
    <source>
        <strain evidence="1 2">NPDC006337</strain>
    </source>
</reference>
<keyword evidence="2" id="KW-1185">Reference proteome</keyword>
<gene>
    <name evidence="1" type="ORF">ABZ508_26925</name>
</gene>
<organism evidence="1 2">
    <name type="scientific">Streptomyces lavendulocolor</name>
    <dbReference type="NCBI Taxonomy" id="67316"/>
    <lineage>
        <taxon>Bacteria</taxon>
        <taxon>Bacillati</taxon>
        <taxon>Actinomycetota</taxon>
        <taxon>Actinomycetes</taxon>
        <taxon>Kitasatosporales</taxon>
        <taxon>Streptomycetaceae</taxon>
        <taxon>Streptomyces</taxon>
    </lineage>
</organism>
<evidence type="ECO:0008006" key="3">
    <source>
        <dbReference type="Google" id="ProtNLM"/>
    </source>
</evidence>
<sequence length="235" mass="23771">MTTADGWVTTMRSRIGLGRLLVLGGQADGAWIAESAVDEVLRRAAREVPGVDPGRLRVGLVDAGPAPAPAFPAPPASVPPGPLRIEAEFAAGYGSPLPDVAERLRAALSAASERLLGLDVAEVDLRVTALLDAPPLPPEGARPPEGAPVPREDAAAVAAAAVPGVARLTAVLGAPVHRAADHLRVELVTAPGHRALDVARAVRGAVGGELPVTVVVTGVVLEGQGEGVRRTVPGS</sequence>
<name>A0ABV2WCE2_9ACTN</name>
<evidence type="ECO:0000313" key="1">
    <source>
        <dbReference type="EMBL" id="MEU0711002.1"/>
    </source>
</evidence>
<protein>
    <recommendedName>
        <fullName evidence="3">Nucleopolyhedrovirus P10 family protein</fullName>
    </recommendedName>
</protein>
<dbReference type="EMBL" id="JBEXZR010000030">
    <property type="protein sequence ID" value="MEU0711002.1"/>
    <property type="molecule type" value="Genomic_DNA"/>
</dbReference>
<dbReference type="Proteomes" id="UP001550378">
    <property type="component" value="Unassembled WGS sequence"/>
</dbReference>
<accession>A0ABV2WCE2</accession>
<evidence type="ECO:0000313" key="2">
    <source>
        <dbReference type="Proteomes" id="UP001550378"/>
    </source>
</evidence>
<proteinExistence type="predicted"/>
<dbReference type="RefSeq" id="WP_359655415.1">
    <property type="nucleotide sequence ID" value="NZ_JBEXZP010000083.1"/>
</dbReference>
<comment type="caution">
    <text evidence="1">The sequence shown here is derived from an EMBL/GenBank/DDBJ whole genome shotgun (WGS) entry which is preliminary data.</text>
</comment>